<evidence type="ECO:0000313" key="3">
    <source>
        <dbReference type="Proteomes" id="UP000237632"/>
    </source>
</evidence>
<evidence type="ECO:0000256" key="1">
    <source>
        <dbReference type="SAM" id="MobiDB-lite"/>
    </source>
</evidence>
<feature type="compositionally biased region" description="Basic and acidic residues" evidence="1">
    <location>
        <begin position="42"/>
        <end position="53"/>
    </location>
</feature>
<gene>
    <name evidence="2" type="ORF">C6T65_13135</name>
</gene>
<protein>
    <submittedName>
        <fullName evidence="2">Uncharacterized protein</fullName>
    </submittedName>
</protein>
<proteinExistence type="predicted"/>
<reference evidence="2 3" key="1">
    <citation type="submission" date="2018-03" db="EMBL/GenBank/DDBJ databases">
        <authorList>
            <person name="Nguyen K."/>
            <person name="Fouts D."/>
            <person name="Sutton G."/>
        </authorList>
    </citation>
    <scope>NUCLEOTIDE SEQUENCE [LARGE SCALE GENOMIC DNA]</scope>
    <source>
        <strain evidence="2 3">AU3578</strain>
    </source>
</reference>
<organism evidence="2 3">
    <name type="scientific">Burkholderia vietnamiensis</name>
    <dbReference type="NCBI Taxonomy" id="60552"/>
    <lineage>
        <taxon>Bacteria</taxon>
        <taxon>Pseudomonadati</taxon>
        <taxon>Pseudomonadota</taxon>
        <taxon>Betaproteobacteria</taxon>
        <taxon>Burkholderiales</taxon>
        <taxon>Burkholderiaceae</taxon>
        <taxon>Burkholderia</taxon>
        <taxon>Burkholderia cepacia complex</taxon>
    </lineage>
</organism>
<name>A0A132DRH8_BURVI</name>
<sequence length="77" mass="8423">MSACASRRPASGYTLADAAGALDHLLRTVFRHERHAAGPSRDAPRTAFRRDEGAPLEPLPLADARVVGTRMQRERSQ</sequence>
<dbReference type="Proteomes" id="UP000237632">
    <property type="component" value="Unassembled WGS sequence"/>
</dbReference>
<dbReference type="RefSeq" id="WP_060082286.1">
    <property type="nucleotide sequence ID" value="NZ_BGKC01000004.1"/>
</dbReference>
<accession>A0A132DRH8</accession>
<feature type="region of interest" description="Disordered" evidence="1">
    <location>
        <begin position="33"/>
        <end position="57"/>
    </location>
</feature>
<evidence type="ECO:0000313" key="2">
    <source>
        <dbReference type="EMBL" id="PRH41837.1"/>
    </source>
</evidence>
<comment type="caution">
    <text evidence="2">The sequence shown here is derived from an EMBL/GenBank/DDBJ whole genome shotgun (WGS) entry which is preliminary data.</text>
</comment>
<dbReference type="AlphaFoldDB" id="A0A132DRH8"/>
<dbReference type="EMBL" id="PVHK01000094">
    <property type="protein sequence ID" value="PRH41837.1"/>
    <property type="molecule type" value="Genomic_DNA"/>
</dbReference>